<gene>
    <name evidence="2" type="ORF">TISLANDTSLP1_00340</name>
</gene>
<dbReference type="Proteomes" id="UP001144297">
    <property type="component" value="Unassembled WGS sequence"/>
</dbReference>
<comment type="caution">
    <text evidence="2">The sequence shown here is derived from an EMBL/GenBank/DDBJ whole genome shotgun (WGS) entry which is preliminary data.</text>
</comment>
<dbReference type="NCBIfam" id="TIGR00199">
    <property type="entry name" value="PncC_domain"/>
    <property type="match status" value="1"/>
</dbReference>
<dbReference type="AlphaFoldDB" id="A0A9W6GEC4"/>
<evidence type="ECO:0000313" key="2">
    <source>
        <dbReference type="EMBL" id="GLI52341.1"/>
    </source>
</evidence>
<dbReference type="Gene3D" id="3.90.950.20">
    <property type="entry name" value="CinA-like"/>
    <property type="match status" value="1"/>
</dbReference>
<dbReference type="InterPro" id="IPR008136">
    <property type="entry name" value="CinA_C"/>
</dbReference>
<reference evidence="2" key="1">
    <citation type="submission" date="2022-12" db="EMBL/GenBank/DDBJ databases">
        <title>Reference genome sequencing for broad-spectrum identification of bacterial and archaeal isolates by mass spectrometry.</title>
        <authorList>
            <person name="Sekiguchi Y."/>
            <person name="Tourlousse D.M."/>
        </authorList>
    </citation>
    <scope>NUCLEOTIDE SEQUENCE</scope>
    <source>
        <strain evidence="2">TSL-P1</strain>
    </source>
</reference>
<keyword evidence="3" id="KW-1185">Reference proteome</keyword>
<protein>
    <submittedName>
        <fullName evidence="2">Competence/damage-inducible protein CinA</fullName>
    </submittedName>
</protein>
<accession>A0A9W6GEC4</accession>
<dbReference type="EMBL" id="BSDX01000001">
    <property type="protein sequence ID" value="GLI52341.1"/>
    <property type="molecule type" value="Genomic_DNA"/>
</dbReference>
<dbReference type="InterPro" id="IPR036653">
    <property type="entry name" value="CinA-like_C"/>
</dbReference>
<dbReference type="Pfam" id="PF02464">
    <property type="entry name" value="CinA"/>
    <property type="match status" value="1"/>
</dbReference>
<evidence type="ECO:0000313" key="3">
    <source>
        <dbReference type="Proteomes" id="UP001144297"/>
    </source>
</evidence>
<name>A0A9W6GEC4_9BACT</name>
<sequence length="161" mass="17188">MNFLNSIAVSIIKKLSPTGKTLSTAESCTGGLIASSITDIPGASKAFVGGVIVYATEMKRKILNIPDEIFHYGVISHEMAEAMALAIKSLTGSDYSIATTGNLGPDVMEGKPKGLIYIAVATLEKVYVKELNLKGDRLSNKTEATEEALKLFLEVFNEADT</sequence>
<evidence type="ECO:0000259" key="1">
    <source>
        <dbReference type="Pfam" id="PF02464"/>
    </source>
</evidence>
<proteinExistence type="predicted"/>
<feature type="domain" description="CinA C-terminal" evidence="1">
    <location>
        <begin position="6"/>
        <end position="155"/>
    </location>
</feature>
<dbReference type="SUPFAM" id="SSF142433">
    <property type="entry name" value="CinA-like"/>
    <property type="match status" value="1"/>
</dbReference>
<organism evidence="2 3">
    <name type="scientific">Thermodesulfovibrio yellowstonii</name>
    <dbReference type="NCBI Taxonomy" id="28262"/>
    <lineage>
        <taxon>Bacteria</taxon>
        <taxon>Pseudomonadati</taxon>
        <taxon>Nitrospirota</taxon>
        <taxon>Thermodesulfovibrionia</taxon>
        <taxon>Thermodesulfovibrionales</taxon>
        <taxon>Thermodesulfovibrionaceae</taxon>
        <taxon>Thermodesulfovibrio</taxon>
    </lineage>
</organism>